<dbReference type="Proteomes" id="UP000268014">
    <property type="component" value="Unassembled WGS sequence"/>
</dbReference>
<reference evidence="1 2" key="1">
    <citation type="submission" date="2018-11" db="EMBL/GenBank/DDBJ databases">
        <authorList>
            <consortium name="Pathogen Informatics"/>
        </authorList>
    </citation>
    <scope>NUCLEOTIDE SEQUENCE [LARGE SCALE GENOMIC DNA]</scope>
    <source>
        <strain evidence="1 2">MHpl1</strain>
    </source>
</reference>
<gene>
    <name evidence="1" type="ORF">HPLM_LOCUS17679</name>
</gene>
<evidence type="ECO:0000313" key="2">
    <source>
        <dbReference type="Proteomes" id="UP000268014"/>
    </source>
</evidence>
<organism evidence="1 2">
    <name type="scientific">Haemonchus placei</name>
    <name type="common">Barber's pole worm</name>
    <dbReference type="NCBI Taxonomy" id="6290"/>
    <lineage>
        <taxon>Eukaryota</taxon>
        <taxon>Metazoa</taxon>
        <taxon>Ecdysozoa</taxon>
        <taxon>Nematoda</taxon>
        <taxon>Chromadorea</taxon>
        <taxon>Rhabditida</taxon>
        <taxon>Rhabditina</taxon>
        <taxon>Rhabditomorpha</taxon>
        <taxon>Strongyloidea</taxon>
        <taxon>Trichostrongylidae</taxon>
        <taxon>Haemonchus</taxon>
    </lineage>
</organism>
<accession>A0A3P7Y691</accession>
<dbReference type="OrthoDB" id="5861210at2759"/>
<dbReference type="EMBL" id="UZAF01020097">
    <property type="protein sequence ID" value="VDO66354.1"/>
    <property type="molecule type" value="Genomic_DNA"/>
</dbReference>
<keyword evidence="2" id="KW-1185">Reference proteome</keyword>
<evidence type="ECO:0000313" key="1">
    <source>
        <dbReference type="EMBL" id="VDO66354.1"/>
    </source>
</evidence>
<proteinExistence type="predicted"/>
<dbReference type="AlphaFoldDB" id="A0A3P7Y691"/>
<sequence>MPTISSCVDLSLVPLPFLVDTTDIFFQQYPYLDLVPEVYKRSLYGVDDGFTFKGFRGLRGKRMPYMNLKGLRGKRTL</sequence>
<protein>
    <submittedName>
        <fullName evidence="1">Uncharacterized protein</fullName>
    </submittedName>
</protein>
<name>A0A3P7Y691_HAEPC</name>